<evidence type="ECO:0000256" key="1">
    <source>
        <dbReference type="SAM" id="MobiDB-lite"/>
    </source>
</evidence>
<name>A0A198AB24_9BACL</name>
<accession>A0A198AB24</accession>
<dbReference type="InterPro" id="IPR047773">
    <property type="entry name" value="YHYH_dom_bact"/>
</dbReference>
<evidence type="ECO:0000256" key="2">
    <source>
        <dbReference type="SAM" id="SignalP"/>
    </source>
</evidence>
<dbReference type="NCBIfam" id="NF033223">
    <property type="entry name" value="YHYH_alt"/>
    <property type="match status" value="1"/>
</dbReference>
<dbReference type="EMBL" id="LYPB01000063">
    <property type="protein sequence ID" value="OAS18694.1"/>
    <property type="molecule type" value="Genomic_DNA"/>
</dbReference>
<evidence type="ECO:0008006" key="5">
    <source>
        <dbReference type="Google" id="ProtNLM"/>
    </source>
</evidence>
<keyword evidence="4" id="KW-1185">Reference proteome</keyword>
<reference evidence="3 4" key="1">
    <citation type="submission" date="2016-05" db="EMBL/GenBank/DDBJ databases">
        <title>Paenibacillus sp. 1ZS3-15 nov., isolated from the rhizosphere soil.</title>
        <authorList>
            <person name="Zhang X.X."/>
            <person name="Zhang J."/>
        </authorList>
    </citation>
    <scope>NUCLEOTIDE SEQUENCE [LARGE SCALE GENOMIC DNA]</scope>
    <source>
        <strain evidence="3 4">1ZS3-15</strain>
    </source>
</reference>
<organism evidence="3 4">
    <name type="scientific">Paenibacillus oryzisoli</name>
    <dbReference type="NCBI Taxonomy" id="1850517"/>
    <lineage>
        <taxon>Bacteria</taxon>
        <taxon>Bacillati</taxon>
        <taxon>Bacillota</taxon>
        <taxon>Bacilli</taxon>
        <taxon>Bacillales</taxon>
        <taxon>Paenibacillaceae</taxon>
        <taxon>Paenibacillus</taxon>
    </lineage>
</organism>
<evidence type="ECO:0000313" key="3">
    <source>
        <dbReference type="EMBL" id="OAS18694.1"/>
    </source>
</evidence>
<dbReference type="STRING" id="1850517.A8708_29195"/>
<protein>
    <recommendedName>
        <fullName evidence="5">YHYH domain-containing protein</fullName>
    </recommendedName>
</protein>
<gene>
    <name evidence="3" type="ORF">A8708_29195</name>
</gene>
<feature type="region of interest" description="Disordered" evidence="1">
    <location>
        <begin position="71"/>
        <end position="101"/>
    </location>
</feature>
<evidence type="ECO:0000313" key="4">
    <source>
        <dbReference type="Proteomes" id="UP000078454"/>
    </source>
</evidence>
<dbReference type="AlphaFoldDB" id="A0A198AB24"/>
<feature type="compositionally biased region" description="Low complexity" evidence="1">
    <location>
        <begin position="71"/>
        <end position="89"/>
    </location>
</feature>
<feature type="chain" id="PRO_5008277967" description="YHYH domain-containing protein" evidence="2">
    <location>
        <begin position="39"/>
        <end position="252"/>
    </location>
</feature>
<comment type="caution">
    <text evidence="3">The sequence shown here is derived from an EMBL/GenBank/DDBJ whole genome shotgun (WGS) entry which is preliminary data.</text>
</comment>
<sequence length="252" mass="27718">MIYSFRNILLCLGGFQLKYKVLLSSLALLITVSTTAVAHSGRTDSSGGHNCSAASKSKGLCSGYHYHNGGSSSSSGSSGSGSSSSGSSSTSPSTKAPETKQVEVIDTRLKATLPPYKISINGTQIDNAYAEYPVLSYKDITYFPMTWSYTQALAVDVNWSDDIGFSIRKTENKASLLTQKKGLYNNPYSEYIIDLPTFNVFINDSWLDNYKEDYPLIVYKDITYFPMTWKFAVDELGLTINYDSTNGFSIKK</sequence>
<dbReference type="Proteomes" id="UP000078454">
    <property type="component" value="Unassembled WGS sequence"/>
</dbReference>
<feature type="signal peptide" evidence="2">
    <location>
        <begin position="1"/>
        <end position="38"/>
    </location>
</feature>
<dbReference type="OrthoDB" id="1656058at2"/>
<keyword evidence="2" id="KW-0732">Signal</keyword>
<proteinExistence type="predicted"/>